<feature type="domain" description="CMP/dCMP-type deaminase" evidence="3">
    <location>
        <begin position="155"/>
        <end position="294"/>
    </location>
</feature>
<evidence type="ECO:0000256" key="2">
    <source>
        <dbReference type="ARBA" id="ARBA00038160"/>
    </source>
</evidence>
<dbReference type="PANTHER" id="PTHR11079:SF156">
    <property type="entry name" value="INACTIVE TRNA-SPECIFIC ADENOSINE DEAMINASE-LIKE PROTEIN 3-RELATED"/>
    <property type="match status" value="1"/>
</dbReference>
<dbReference type="Gene3D" id="3.40.140.10">
    <property type="entry name" value="Cytidine Deaminase, domain 2"/>
    <property type="match status" value="1"/>
</dbReference>
<dbReference type="InterPro" id="IPR016193">
    <property type="entry name" value="Cytidine_deaminase-like"/>
</dbReference>
<dbReference type="OrthoDB" id="3180714at2759"/>
<dbReference type="PROSITE" id="PS51747">
    <property type="entry name" value="CYT_DCMP_DEAMINASES_2"/>
    <property type="match status" value="1"/>
</dbReference>
<comment type="similarity">
    <text evidence="2">Belongs to the cytidine and deoxycytidylate deaminase family. ADAT3 subfamily.</text>
</comment>
<dbReference type="EMBL" id="LSRX01000307">
    <property type="protein sequence ID" value="OLQ01015.1"/>
    <property type="molecule type" value="Genomic_DNA"/>
</dbReference>
<dbReference type="Proteomes" id="UP000186817">
    <property type="component" value="Unassembled WGS sequence"/>
</dbReference>
<proteinExistence type="inferred from homology"/>
<name>A0A1Q9E0R9_SYMMI</name>
<keyword evidence="5" id="KW-1185">Reference proteome</keyword>
<dbReference type="InterPro" id="IPR002125">
    <property type="entry name" value="CMP_dCMP_dom"/>
</dbReference>
<gene>
    <name evidence="4" type="primary">TAD3</name>
    <name evidence="4" type="ORF">AK812_SmicGene16281</name>
</gene>
<dbReference type="GO" id="GO:0008033">
    <property type="term" value="P:tRNA processing"/>
    <property type="evidence" value="ECO:0007669"/>
    <property type="project" value="UniProtKB-KW"/>
</dbReference>
<evidence type="ECO:0000259" key="3">
    <source>
        <dbReference type="PROSITE" id="PS51747"/>
    </source>
</evidence>
<dbReference type="SUPFAM" id="SSF53927">
    <property type="entry name" value="Cytidine deaminase-like"/>
    <property type="match status" value="1"/>
</dbReference>
<dbReference type="PANTHER" id="PTHR11079">
    <property type="entry name" value="CYTOSINE DEAMINASE FAMILY MEMBER"/>
    <property type="match status" value="1"/>
</dbReference>
<dbReference type="AlphaFoldDB" id="A0A1Q9E0R9"/>
<evidence type="ECO:0000313" key="4">
    <source>
        <dbReference type="EMBL" id="OLQ01015.1"/>
    </source>
</evidence>
<organism evidence="4 5">
    <name type="scientific">Symbiodinium microadriaticum</name>
    <name type="common">Dinoflagellate</name>
    <name type="synonym">Zooxanthella microadriatica</name>
    <dbReference type="NCBI Taxonomy" id="2951"/>
    <lineage>
        <taxon>Eukaryota</taxon>
        <taxon>Sar</taxon>
        <taxon>Alveolata</taxon>
        <taxon>Dinophyceae</taxon>
        <taxon>Suessiales</taxon>
        <taxon>Symbiodiniaceae</taxon>
        <taxon>Symbiodinium</taxon>
    </lineage>
</organism>
<dbReference type="GO" id="GO:0005737">
    <property type="term" value="C:cytoplasm"/>
    <property type="evidence" value="ECO:0007669"/>
    <property type="project" value="TreeGrafter"/>
</dbReference>
<keyword evidence="1" id="KW-0819">tRNA processing</keyword>
<comment type="caution">
    <text evidence="4">The sequence shown here is derived from an EMBL/GenBank/DDBJ whole genome shotgun (WGS) entry which is preliminary data.</text>
</comment>
<reference evidence="4 5" key="1">
    <citation type="submission" date="2016-02" db="EMBL/GenBank/DDBJ databases">
        <title>Genome analysis of coral dinoflagellate symbionts highlights evolutionary adaptations to a symbiotic lifestyle.</title>
        <authorList>
            <person name="Aranda M."/>
            <person name="Li Y."/>
            <person name="Liew Y.J."/>
            <person name="Baumgarten S."/>
            <person name="Simakov O."/>
            <person name="Wilson M."/>
            <person name="Piel J."/>
            <person name="Ashoor H."/>
            <person name="Bougouffa S."/>
            <person name="Bajic V.B."/>
            <person name="Ryu T."/>
            <person name="Ravasi T."/>
            <person name="Bayer T."/>
            <person name="Micklem G."/>
            <person name="Kim H."/>
            <person name="Bhak J."/>
            <person name="Lajeunesse T.C."/>
            <person name="Voolstra C.R."/>
        </authorList>
    </citation>
    <scope>NUCLEOTIDE SEQUENCE [LARGE SCALE GENOMIC DNA]</scope>
    <source>
        <strain evidence="4 5">CCMP2467</strain>
    </source>
</reference>
<evidence type="ECO:0000313" key="5">
    <source>
        <dbReference type="Proteomes" id="UP000186817"/>
    </source>
</evidence>
<sequence length="342" mass="38001">MAGDGAEELVELLPPEFTREVELAAFHCATVPKLASSELPMEWSFDAREVLCGELVKLLQKEPLSTEFQHLIRVRKPSDDPEQRQVLLSLATSDFAPFADLGKFLQKHGAPVETVHVPRHGALTPTQLQSFSRHWPIKNLKSSFEPLKLPEDLRKAYGELLRQAEEVAGGGSGCIIARRKEGRQAEFEVLAAAKSEVSEAEPLRHAAMAAIGAMAVRAKAAADAQKRPREEEEYLCCDCDVVLTHEPCVMCAMALVHSRVRVVAFREVDSDFGGLGGAISLHQCPSLNHQFRVLRWEKFEPCGVCHYQTRRPILTIDKGAREFSSHGRDALVKSTEPCRMED</sequence>
<dbReference type="GO" id="GO:0005634">
    <property type="term" value="C:nucleus"/>
    <property type="evidence" value="ECO:0007669"/>
    <property type="project" value="TreeGrafter"/>
</dbReference>
<accession>A0A1Q9E0R9</accession>
<dbReference type="GO" id="GO:0052717">
    <property type="term" value="F:tRNA-specific adenosine-34 deaminase activity"/>
    <property type="evidence" value="ECO:0007669"/>
    <property type="project" value="TreeGrafter"/>
</dbReference>
<evidence type="ECO:0000256" key="1">
    <source>
        <dbReference type="ARBA" id="ARBA00022694"/>
    </source>
</evidence>
<dbReference type="Pfam" id="PF00383">
    <property type="entry name" value="dCMP_cyt_deam_1"/>
    <property type="match status" value="1"/>
</dbReference>
<protein>
    <submittedName>
        <fullName evidence="4">tRNA-specific adenosine deaminase subunit TAD3</fullName>
    </submittedName>
</protein>